<feature type="compositionally biased region" description="Basic and acidic residues" evidence="1">
    <location>
        <begin position="93"/>
        <end position="108"/>
    </location>
</feature>
<reference evidence="3" key="1">
    <citation type="journal article" date="2021" name="PeerJ">
        <title>Extensive microbial diversity within the chicken gut microbiome revealed by metagenomics and culture.</title>
        <authorList>
            <person name="Gilroy R."/>
            <person name="Ravi A."/>
            <person name="Getino M."/>
            <person name="Pursley I."/>
            <person name="Horton D.L."/>
            <person name="Alikhan N.F."/>
            <person name="Baker D."/>
            <person name="Gharbi K."/>
            <person name="Hall N."/>
            <person name="Watson M."/>
            <person name="Adriaenssens E.M."/>
            <person name="Foster-Nyarko E."/>
            <person name="Jarju S."/>
            <person name="Secka A."/>
            <person name="Antonio M."/>
            <person name="Oren A."/>
            <person name="Chaudhuri R.R."/>
            <person name="La Ragione R."/>
            <person name="Hildebrand F."/>
            <person name="Pallen M.J."/>
        </authorList>
    </citation>
    <scope>NUCLEOTIDE SEQUENCE</scope>
    <source>
        <strain evidence="3">ChiGjej6B6-1540</strain>
    </source>
</reference>
<dbReference type="EMBL" id="DXGA01000043">
    <property type="protein sequence ID" value="HIW93282.1"/>
    <property type="molecule type" value="Genomic_DNA"/>
</dbReference>
<evidence type="ECO:0000256" key="2">
    <source>
        <dbReference type="SAM" id="Phobius"/>
    </source>
</evidence>
<sequence>MNAGTWKEWGGKVKTVAERYKFVLLVLLAGVVLLLWPTGEPSDQSGTGTTQTKEVDYNVEALEEKLSRTLSKVEGAGTVEVVLSVKSGPRQILARDSDRETGEGESHSQETTVILSRGSGVEDTVTVQQLSPQFRGALVVCSGGGDPSVRLALTEAVSALTGLGADKISICEGK</sequence>
<dbReference type="AlphaFoldDB" id="A0A9D1UMJ8"/>
<proteinExistence type="predicted"/>
<accession>A0A9D1UMJ8</accession>
<keyword evidence="2" id="KW-0812">Transmembrane</keyword>
<keyword evidence="2" id="KW-0472">Membrane</keyword>
<organism evidence="3 4">
    <name type="scientific">Candidatus Flavonifractor merdipullorum</name>
    <dbReference type="NCBI Taxonomy" id="2838590"/>
    <lineage>
        <taxon>Bacteria</taxon>
        <taxon>Bacillati</taxon>
        <taxon>Bacillota</taxon>
        <taxon>Clostridia</taxon>
        <taxon>Eubacteriales</taxon>
        <taxon>Oscillospiraceae</taxon>
        <taxon>Flavonifractor</taxon>
    </lineage>
</organism>
<name>A0A9D1UMJ8_9FIRM</name>
<evidence type="ECO:0000313" key="4">
    <source>
        <dbReference type="Proteomes" id="UP000824192"/>
    </source>
</evidence>
<evidence type="ECO:0000256" key="1">
    <source>
        <dbReference type="SAM" id="MobiDB-lite"/>
    </source>
</evidence>
<keyword evidence="2" id="KW-1133">Transmembrane helix</keyword>
<gene>
    <name evidence="3" type="ORF">H9868_01945</name>
</gene>
<dbReference type="Proteomes" id="UP000824192">
    <property type="component" value="Unassembled WGS sequence"/>
</dbReference>
<comment type="caution">
    <text evidence="3">The sequence shown here is derived from an EMBL/GenBank/DDBJ whole genome shotgun (WGS) entry which is preliminary data.</text>
</comment>
<feature type="region of interest" description="Disordered" evidence="1">
    <location>
        <begin position="93"/>
        <end position="112"/>
    </location>
</feature>
<reference evidence="3" key="2">
    <citation type="submission" date="2021-04" db="EMBL/GenBank/DDBJ databases">
        <authorList>
            <person name="Gilroy R."/>
        </authorList>
    </citation>
    <scope>NUCLEOTIDE SEQUENCE</scope>
    <source>
        <strain evidence="3">ChiGjej6B6-1540</strain>
    </source>
</reference>
<feature type="transmembrane region" description="Helical" evidence="2">
    <location>
        <begin position="20"/>
        <end position="39"/>
    </location>
</feature>
<protein>
    <submittedName>
        <fullName evidence="3">Stage III sporulation protein AG</fullName>
    </submittedName>
</protein>
<evidence type="ECO:0000313" key="3">
    <source>
        <dbReference type="EMBL" id="HIW93282.1"/>
    </source>
</evidence>